<protein>
    <submittedName>
        <fullName evidence="4">RRM 1 domain containing protein</fullName>
    </submittedName>
</protein>
<dbReference type="InterPro" id="IPR000504">
    <property type="entry name" value="RRM_dom"/>
</dbReference>
<dbReference type="InterPro" id="IPR034208">
    <property type="entry name" value="RBM45_RRM4"/>
</dbReference>
<dbReference type="Pfam" id="PF00076">
    <property type="entry name" value="RRM_1"/>
    <property type="match status" value="2"/>
</dbReference>
<evidence type="ECO:0000256" key="1">
    <source>
        <dbReference type="ARBA" id="ARBA00022884"/>
    </source>
</evidence>
<dbReference type="Proteomes" id="UP000292052">
    <property type="component" value="Unassembled WGS sequence"/>
</dbReference>
<dbReference type="OrthoDB" id="78437at2759"/>
<dbReference type="STRING" id="1661398.A0A482VUH6"/>
<dbReference type="PANTHER" id="PTHR48027">
    <property type="entry name" value="HETEROGENEOUS NUCLEAR RIBONUCLEOPROTEIN 87F-RELATED"/>
    <property type="match status" value="1"/>
</dbReference>
<evidence type="ECO:0000313" key="5">
    <source>
        <dbReference type="Proteomes" id="UP000292052"/>
    </source>
</evidence>
<evidence type="ECO:0000256" key="2">
    <source>
        <dbReference type="PROSITE-ProRule" id="PRU00176"/>
    </source>
</evidence>
<feature type="domain" description="RRM" evidence="3">
    <location>
        <begin position="264"/>
        <end position="336"/>
    </location>
</feature>
<reference evidence="4 5" key="1">
    <citation type="submission" date="2017-03" db="EMBL/GenBank/DDBJ databases">
        <title>Genome of the blue death feigning beetle - Asbolus verrucosus.</title>
        <authorList>
            <person name="Rider S.D."/>
        </authorList>
    </citation>
    <scope>NUCLEOTIDE SEQUENCE [LARGE SCALE GENOMIC DNA]</scope>
    <source>
        <strain evidence="4">Butters</strain>
        <tissue evidence="4">Head and leg muscle</tissue>
    </source>
</reference>
<dbReference type="FunFam" id="3.30.70.330:FF:000600">
    <property type="entry name" value="Uncharacterized protein, isoform A"/>
    <property type="match status" value="1"/>
</dbReference>
<dbReference type="PROSITE" id="PS50102">
    <property type="entry name" value="RRM"/>
    <property type="match status" value="2"/>
</dbReference>
<dbReference type="GO" id="GO:0003723">
    <property type="term" value="F:RNA binding"/>
    <property type="evidence" value="ECO:0007669"/>
    <property type="project" value="UniProtKB-UniRule"/>
</dbReference>
<feature type="domain" description="RRM" evidence="3">
    <location>
        <begin position="1"/>
        <end position="70"/>
    </location>
</feature>
<dbReference type="Gene3D" id="3.30.70.330">
    <property type="match status" value="3"/>
</dbReference>
<organism evidence="4 5">
    <name type="scientific">Asbolus verrucosus</name>
    <name type="common">Desert ironclad beetle</name>
    <dbReference type="NCBI Taxonomy" id="1661398"/>
    <lineage>
        <taxon>Eukaryota</taxon>
        <taxon>Metazoa</taxon>
        <taxon>Ecdysozoa</taxon>
        <taxon>Arthropoda</taxon>
        <taxon>Hexapoda</taxon>
        <taxon>Insecta</taxon>
        <taxon>Pterygota</taxon>
        <taxon>Neoptera</taxon>
        <taxon>Endopterygota</taxon>
        <taxon>Coleoptera</taxon>
        <taxon>Polyphaga</taxon>
        <taxon>Cucujiformia</taxon>
        <taxon>Tenebrionidae</taxon>
        <taxon>Pimeliinae</taxon>
        <taxon>Asbolus</taxon>
    </lineage>
</organism>
<sequence>MVPKTMTDSELYDNFKIFGDIDYATIMRDRDTRESKGFAYVKYFKFSHAAAAFEECDRKYKAVFAEPRKPNLKTDEKFSSPWGSFNKLNTTALPLPDISNPSGFTKLIAIVSPQVNQDQLWKLFDIVPGLDYCHLRLEGRPKPNKGVASVVYNSAQWAAYAREKLHGFEYPPGNRIIVKPDVEEIRSLDGGRTASSERHKQADILQIAETIAQASNLIQAAGLPPDILQVKLGLGSTSKDGDALCSVKLPDPQPLAAIDQETESRCFVVCTPNPPPNSVLRDIFSRFGNLIDVYMLNNRNCGFAKYANKESAENAIKTLHGAEVCGVRIKVLKAEEKPDQNRKRLRLDEKPF</sequence>
<evidence type="ECO:0000259" key="3">
    <source>
        <dbReference type="PROSITE" id="PS50102"/>
    </source>
</evidence>
<evidence type="ECO:0000313" key="4">
    <source>
        <dbReference type="EMBL" id="RZC36089.1"/>
    </source>
</evidence>
<dbReference type="InterPro" id="IPR052462">
    <property type="entry name" value="SLIRP/GR-RBP-like"/>
</dbReference>
<dbReference type="AlphaFoldDB" id="A0A482VUH6"/>
<dbReference type="CDD" id="cd12369">
    <property type="entry name" value="RRM4_RBM45"/>
    <property type="match status" value="1"/>
</dbReference>
<keyword evidence="5" id="KW-1185">Reference proteome</keyword>
<dbReference type="SUPFAM" id="SSF54928">
    <property type="entry name" value="RNA-binding domain, RBD"/>
    <property type="match status" value="2"/>
</dbReference>
<accession>A0A482VUH6</accession>
<dbReference type="InterPro" id="IPR034207">
    <property type="entry name" value="RBM45_RRM3"/>
</dbReference>
<dbReference type="InterPro" id="IPR035979">
    <property type="entry name" value="RBD_domain_sf"/>
</dbReference>
<dbReference type="EMBL" id="QDEB01065388">
    <property type="protein sequence ID" value="RZC36089.1"/>
    <property type="molecule type" value="Genomic_DNA"/>
</dbReference>
<dbReference type="SMART" id="SM00360">
    <property type="entry name" value="RRM"/>
    <property type="match status" value="3"/>
</dbReference>
<name>A0A482VUH6_ASBVE</name>
<dbReference type="InterPro" id="IPR012677">
    <property type="entry name" value="Nucleotide-bd_a/b_plait_sf"/>
</dbReference>
<gene>
    <name evidence="4" type="ORF">BDFB_001284</name>
</gene>
<dbReference type="CDD" id="cd12368">
    <property type="entry name" value="RRM3_RBM45"/>
    <property type="match status" value="1"/>
</dbReference>
<comment type="caution">
    <text evidence="4">The sequence shown here is derived from an EMBL/GenBank/DDBJ whole genome shotgun (WGS) entry which is preliminary data.</text>
</comment>
<keyword evidence="1 2" id="KW-0694">RNA-binding</keyword>
<proteinExistence type="predicted"/>